<dbReference type="HOGENOM" id="CLU_079544_0_0_2"/>
<dbReference type="RefSeq" id="WP_048171180.1">
    <property type="nucleotide sequence ID" value="NZ_CP009506.1"/>
</dbReference>
<dbReference type="Proteomes" id="UP000033111">
    <property type="component" value="Chromosome"/>
</dbReference>
<dbReference type="KEGG" id="msw:MSSIT_1329"/>
<keyword evidence="1" id="KW-0812">Transmembrane</keyword>
<keyword evidence="1" id="KW-1133">Transmembrane helix</keyword>
<proteinExistence type="predicted"/>
<protein>
    <submittedName>
        <fullName evidence="2">Uncharacterized protein</fullName>
    </submittedName>
</protein>
<keyword evidence="3" id="KW-1185">Reference proteome</keyword>
<accession>A0A0E3P3I8</accession>
<name>A0A0E3P3I8_9EURY</name>
<dbReference type="EMBL" id="CP009506">
    <property type="protein sequence ID" value="AKB28048.1"/>
    <property type="molecule type" value="Genomic_DNA"/>
</dbReference>
<dbReference type="OrthoDB" id="132743at2157"/>
<dbReference type="PATRIC" id="fig|1434120.4.peg.1704"/>
<evidence type="ECO:0000256" key="1">
    <source>
        <dbReference type="SAM" id="Phobius"/>
    </source>
</evidence>
<dbReference type="AlphaFoldDB" id="A0A0E3P3I8"/>
<sequence>MKKQKAILILLLFLPLLFVLYLFGPFILMSFIDSSWYYSEDVDIGSLDYSSVLTKAENAGYEVEGSWPWPGNFSGFEPGDVSEVRENFGSAALVQNIRLNSENSELMVFVCENGSESGGQTCVAVSNLSHADPESPLQLSEFPEDSWMLEKLGLLFGPDENAPEKYLAALKKAAQNQTWDAEIQMNESPNFPAVYAYLLENSDEPSYESGFGLNAYPTEVFLKDGKRLGSVKYSIPKAKVTTYDEGNRYIVELDSSGKVKLEIVMPVGSSGESIPEEEYRAVFREMFEELGFSPEAADRFEFFHSSSRIW</sequence>
<reference evidence="2 3" key="1">
    <citation type="submission" date="2014-07" db="EMBL/GenBank/DDBJ databases">
        <title>Methanogenic archaea and the global carbon cycle.</title>
        <authorList>
            <person name="Henriksen J.R."/>
            <person name="Luke J."/>
            <person name="Reinhart S."/>
            <person name="Benedict M.N."/>
            <person name="Youngblut N.D."/>
            <person name="Metcalf M.E."/>
            <person name="Whitaker R.J."/>
            <person name="Metcalf W.W."/>
        </authorList>
    </citation>
    <scope>NUCLEOTIDE SEQUENCE [LARGE SCALE GENOMIC DNA]</scope>
    <source>
        <strain evidence="2 3">T4/M</strain>
    </source>
</reference>
<organism evidence="2 3">
    <name type="scientific">Methanosarcina siciliae T4/M</name>
    <dbReference type="NCBI Taxonomy" id="1434120"/>
    <lineage>
        <taxon>Archaea</taxon>
        <taxon>Methanobacteriati</taxon>
        <taxon>Methanobacteriota</taxon>
        <taxon>Stenosarchaea group</taxon>
        <taxon>Methanomicrobia</taxon>
        <taxon>Methanosarcinales</taxon>
        <taxon>Methanosarcinaceae</taxon>
        <taxon>Methanosarcina</taxon>
    </lineage>
</organism>
<evidence type="ECO:0000313" key="2">
    <source>
        <dbReference type="EMBL" id="AKB28048.1"/>
    </source>
</evidence>
<feature type="transmembrane region" description="Helical" evidence="1">
    <location>
        <begin position="7"/>
        <end position="32"/>
    </location>
</feature>
<keyword evidence="1" id="KW-0472">Membrane</keyword>
<dbReference type="GeneID" id="24860152"/>
<gene>
    <name evidence="2" type="ORF">MSSIT_1329</name>
</gene>
<evidence type="ECO:0000313" key="3">
    <source>
        <dbReference type="Proteomes" id="UP000033111"/>
    </source>
</evidence>